<sequence>MERPNSLSDKPVPAVGLLAACFFVACLSGLSSANAAGTIQAACTHENQMTTCVCSDNSIDHKEARGSTDTPTLSESSNGITIECPGPPSKYEFVPENVSDVCVATTQTNETLQSCKSVEGTSIENFLIQPTQGNVPAWTTPTTPTSNHGHSLVLPQEAFPLIDKSFFAGCLKKETNNDECVVKVSVKARTSSVNDGVLTCAYGKESNSSVPEVTLNSENNSLTIQCGSEGHMEPTQQSLTAYHCAGSNTTDCKKVNLTEIMPTFTSSWWTTDEQSSRAPKLVIPEDGFPAQEEAIVLGCNQNNNVASRDEEVDGTTAATLPTCRVKVTLSAQTSGSQAPKVSFLGLFVLASIPSVMGAC</sequence>
<dbReference type="AlphaFoldDB" id="F0VAR3"/>
<dbReference type="SUPFAM" id="SSF74877">
    <property type="entry name" value="Major surface antigen p30, SAG1"/>
    <property type="match status" value="2"/>
</dbReference>
<dbReference type="PROSITE" id="PS51257">
    <property type="entry name" value="PROKAR_LIPOPROTEIN"/>
    <property type="match status" value="1"/>
</dbReference>
<dbReference type="InterPro" id="IPR007226">
    <property type="entry name" value="SRS_dom"/>
</dbReference>
<dbReference type="EMBL" id="LN714484">
    <property type="protein sequence ID" value="CEL68636.1"/>
    <property type="molecule type" value="Genomic_DNA"/>
</dbReference>
<dbReference type="PRINTS" id="PR01801">
    <property type="entry name" value="SURFCEANTIGN"/>
</dbReference>
<accession>F0VAR3</accession>
<dbReference type="VEuPathDB" id="ToxoDB:NCLIV_043860"/>
<reference evidence="2" key="2">
    <citation type="submission" date="2011-03" db="EMBL/GenBank/DDBJ databases">
        <title>Comparative genomics and transcriptomics of Neospora caninum and Toxoplasma gondii.</title>
        <authorList>
            <person name="Reid A.J."/>
            <person name="Sohal A."/>
            <person name="Harris D."/>
            <person name="Quail M."/>
            <person name="Sanders M."/>
            <person name="Berriman M."/>
            <person name="Wastling J.M."/>
            <person name="Pain A."/>
        </authorList>
    </citation>
    <scope>NUCLEOTIDE SEQUENCE</scope>
    <source>
        <strain evidence="2">Liverpool</strain>
    </source>
</reference>
<reference evidence="2" key="1">
    <citation type="submission" date="2011-02" db="EMBL/GenBank/DDBJ databases">
        <authorList>
            <person name="Aslett M."/>
        </authorList>
    </citation>
    <scope>NUCLEOTIDE SEQUENCE</scope>
    <source>
        <strain evidence="2">Liverpool</strain>
    </source>
</reference>
<dbReference type="GeneID" id="13440306"/>
<dbReference type="RefSeq" id="XP_003881354.1">
    <property type="nucleotide sequence ID" value="XM_003881305.1"/>
</dbReference>
<dbReference type="InterPro" id="IPR036755">
    <property type="entry name" value="SRS_dom_sf"/>
</dbReference>
<evidence type="ECO:0000313" key="4">
    <source>
        <dbReference type="Proteomes" id="UP000007494"/>
    </source>
</evidence>
<reference evidence="3" key="4">
    <citation type="journal article" date="2015" name="PLoS ONE">
        <title>Comprehensive Evaluation of Toxoplasma gondii VEG and Neospora caninum LIV Genomes with Tachyzoite Stage Transcriptome and Proteome Defines Novel Transcript Features.</title>
        <authorList>
            <person name="Ramaprasad A."/>
            <person name="Mourier T."/>
            <person name="Naeem R."/>
            <person name="Malas T.B."/>
            <person name="Moussa E."/>
            <person name="Panigrahi A."/>
            <person name="Vermont S.J."/>
            <person name="Otto T.D."/>
            <person name="Wastling J."/>
            <person name="Pain A."/>
        </authorList>
    </citation>
    <scope>NUCLEOTIDE SEQUENCE</scope>
    <source>
        <strain evidence="3">Liverpool</strain>
    </source>
</reference>
<proteinExistence type="predicted"/>
<feature type="domain" description="SRS" evidence="1">
    <location>
        <begin position="197"/>
        <end position="328"/>
    </location>
</feature>
<keyword evidence="4" id="KW-1185">Reference proteome</keyword>
<dbReference type="GO" id="GO:0016020">
    <property type="term" value="C:membrane"/>
    <property type="evidence" value="ECO:0007669"/>
    <property type="project" value="InterPro"/>
</dbReference>
<dbReference type="Gene3D" id="2.60.40.1320">
    <property type="entry name" value="SRS domain"/>
    <property type="match status" value="2"/>
</dbReference>
<dbReference type="Proteomes" id="UP000007494">
    <property type="component" value="Chromosome IX"/>
</dbReference>
<feature type="domain" description="SRS" evidence="1">
    <location>
        <begin position="48"/>
        <end position="186"/>
    </location>
</feature>
<dbReference type="OrthoDB" id="10407156at2759"/>
<gene>
    <name evidence="3" type="ORF">BN1204_043860</name>
    <name evidence="2" type="ORF">NCLIV_043860</name>
</gene>
<protein>
    <submittedName>
        <fullName evidence="2 3">Srs domain-containing protein</fullName>
    </submittedName>
</protein>
<dbReference type="InterPro" id="IPR028352">
    <property type="entry name" value="Surface_antig_SAG1"/>
</dbReference>
<organism evidence="2 4">
    <name type="scientific">Neospora caninum (strain Liverpool)</name>
    <dbReference type="NCBI Taxonomy" id="572307"/>
    <lineage>
        <taxon>Eukaryota</taxon>
        <taxon>Sar</taxon>
        <taxon>Alveolata</taxon>
        <taxon>Apicomplexa</taxon>
        <taxon>Conoidasida</taxon>
        <taxon>Coccidia</taxon>
        <taxon>Eucoccidiorida</taxon>
        <taxon>Eimeriorina</taxon>
        <taxon>Sarcocystidae</taxon>
        <taxon>Neospora</taxon>
    </lineage>
</organism>
<evidence type="ECO:0000313" key="3">
    <source>
        <dbReference type="EMBL" id="CEL68636.1"/>
    </source>
</evidence>
<dbReference type="eggNOG" id="ENOG502TMBZ">
    <property type="taxonomic scope" value="Eukaryota"/>
</dbReference>
<dbReference type="EMBL" id="FR823385">
    <property type="protein sequence ID" value="CBZ51321.1"/>
    <property type="molecule type" value="Genomic_DNA"/>
</dbReference>
<evidence type="ECO:0000259" key="1">
    <source>
        <dbReference type="Pfam" id="PF04092"/>
    </source>
</evidence>
<name>F0VAR3_NEOCL</name>
<dbReference type="Pfam" id="PF04092">
    <property type="entry name" value="SAG"/>
    <property type="match status" value="2"/>
</dbReference>
<reference evidence="4" key="3">
    <citation type="journal article" date="2012" name="PLoS Pathog.">
        <title>Comparative genomics of the apicomplexan parasites Toxoplasma gondii and Neospora caninum: Coccidia differing in host range and transmission strategy.</title>
        <authorList>
            <person name="Reid A.J."/>
            <person name="Vermont S.J."/>
            <person name="Cotton J.A."/>
            <person name="Harris D."/>
            <person name="Hill-Cawthorne G.A."/>
            <person name="Konen-Waisman S."/>
            <person name="Latham S.M."/>
            <person name="Mourier T."/>
            <person name="Norton R."/>
            <person name="Quail M.A."/>
            <person name="Sanders M."/>
            <person name="Shanmugam D."/>
            <person name="Sohal A."/>
            <person name="Wasmuth J.D."/>
            <person name="Brunk B."/>
            <person name="Grigg M.E."/>
            <person name="Howard J.C."/>
            <person name="Parkinson J."/>
            <person name="Roos D.S."/>
            <person name="Trees A.J."/>
            <person name="Berriman M."/>
            <person name="Pain A."/>
            <person name="Wastling J.M."/>
        </authorList>
    </citation>
    <scope>NUCLEOTIDE SEQUENCE [LARGE SCALE GENOMIC DNA]</scope>
    <source>
        <strain evidence="4">Liverpool</strain>
    </source>
</reference>
<dbReference type="InParanoid" id="F0VAR3"/>
<evidence type="ECO:0000313" key="2">
    <source>
        <dbReference type="EMBL" id="CBZ51321.1"/>
    </source>
</evidence>